<accession>A0A2R6Y0A7</accession>
<organism evidence="2 3">
    <name type="scientific">Candidatus Carbonibacillus altaicus</name>
    <dbReference type="NCBI Taxonomy" id="2163959"/>
    <lineage>
        <taxon>Bacteria</taxon>
        <taxon>Bacillati</taxon>
        <taxon>Bacillota</taxon>
        <taxon>Bacilli</taxon>
        <taxon>Bacillales</taxon>
        <taxon>Candidatus Carbonibacillus</taxon>
    </lineage>
</organism>
<evidence type="ECO:0000313" key="3">
    <source>
        <dbReference type="Proteomes" id="UP000244338"/>
    </source>
</evidence>
<dbReference type="GO" id="GO:0016747">
    <property type="term" value="F:acyltransferase activity, transferring groups other than amino-acyl groups"/>
    <property type="evidence" value="ECO:0007669"/>
    <property type="project" value="InterPro"/>
</dbReference>
<proteinExistence type="predicted"/>
<feature type="domain" description="N-acetyltransferase" evidence="1">
    <location>
        <begin position="7"/>
        <end position="145"/>
    </location>
</feature>
<dbReference type="AlphaFoldDB" id="A0A2R6Y0A7"/>
<dbReference type="CDD" id="cd04301">
    <property type="entry name" value="NAT_SF"/>
    <property type="match status" value="1"/>
</dbReference>
<dbReference type="Gene3D" id="3.40.630.30">
    <property type="match status" value="1"/>
</dbReference>
<reference evidence="3" key="1">
    <citation type="journal article" date="2018" name="Sci. Rep.">
        <title>Lignite coal burning seam in the remote Altai Mountains harbors a hydrogen-driven thermophilic microbial community.</title>
        <authorList>
            <person name="Kadnikov V.V."/>
            <person name="Mardanov A.V."/>
            <person name="Ivasenko D.A."/>
            <person name="Antsiferov D.V."/>
            <person name="Beletsky A.V."/>
            <person name="Karnachuk O.V."/>
            <person name="Ravin N.V."/>
        </authorList>
    </citation>
    <scope>NUCLEOTIDE SEQUENCE [LARGE SCALE GENOMIC DNA]</scope>
</reference>
<dbReference type="Proteomes" id="UP000244338">
    <property type="component" value="Unassembled WGS sequence"/>
</dbReference>
<protein>
    <recommendedName>
        <fullName evidence="1">N-acetyltransferase domain-containing protein</fullName>
    </recommendedName>
</protein>
<dbReference type="InterPro" id="IPR016181">
    <property type="entry name" value="Acyl_CoA_acyltransferase"/>
</dbReference>
<gene>
    <name evidence="2" type="ORF">BSOLF_0856</name>
</gene>
<dbReference type="Pfam" id="PF00583">
    <property type="entry name" value="Acetyltransf_1"/>
    <property type="match status" value="1"/>
</dbReference>
<name>A0A2R6Y0A7_9BACL</name>
<evidence type="ECO:0000313" key="2">
    <source>
        <dbReference type="EMBL" id="PTQ56084.1"/>
    </source>
</evidence>
<dbReference type="PROSITE" id="PS51186">
    <property type="entry name" value="GNAT"/>
    <property type="match status" value="1"/>
</dbReference>
<dbReference type="EMBL" id="PEBX01000047">
    <property type="protein sequence ID" value="PTQ56084.1"/>
    <property type="molecule type" value="Genomic_DNA"/>
</dbReference>
<dbReference type="SUPFAM" id="SSF55729">
    <property type="entry name" value="Acyl-CoA N-acyltransferases (Nat)"/>
    <property type="match status" value="1"/>
</dbReference>
<dbReference type="InterPro" id="IPR000182">
    <property type="entry name" value="GNAT_dom"/>
</dbReference>
<sequence length="145" mass="17033">MQTLDESIILLDTPADWQQAYPLIAQLRHHLSEESYMEHMQAMTEQGYHLFGLMVKKELVSLAGGLILHNFYNGRYFMLYDLVTSATHRSAGYGERLLSFVERWAEAHGCQRIELTSGLERSEAHRFYEEKMGYLRTSYVFRRTF</sequence>
<comment type="caution">
    <text evidence="2">The sequence shown here is derived from an EMBL/GenBank/DDBJ whole genome shotgun (WGS) entry which is preliminary data.</text>
</comment>
<evidence type="ECO:0000259" key="1">
    <source>
        <dbReference type="PROSITE" id="PS51186"/>
    </source>
</evidence>